<evidence type="ECO:0000313" key="3">
    <source>
        <dbReference type="EMBL" id="GGG67964.1"/>
    </source>
</evidence>
<keyword evidence="4" id="KW-1185">Reference proteome</keyword>
<sequence length="377" mass="42795">MSDPNTEWMRKLKETDPLREKTFTPEKMEAIVMKTVHSRRKSPRNKQKPRVFAYTAAIAVAAVLLVGILPSGPYTGWLLNAFGGGWNVGEQAMPPISSVPPTETGQPETEPPSETASPTLTGKLREHLPFSTESEMTISIHDNQSGGDYQVPAGRNYVILQSLNWVDLTFAKAPKADSETSVFLRFTVDNQSYEIPYRLETNTVEWMGQSFYMDDGTMLLMHRLLQPQSKLGIIAQLFEQAQQEQENDQVERSNDVYASDRLEVNGRDYNGWEKELEKLIPKSEQNYYNIQTEKMDNIRQYESGILTLNLSVVFEDSTFQTKDNIRVGSTEAEVLKALGKPNLKSASKWSYQIGDFNRFHLYFQDGKVAYVVLTLPL</sequence>
<accession>A0A917LYW8</accession>
<evidence type="ECO:0000256" key="2">
    <source>
        <dbReference type="SAM" id="Phobius"/>
    </source>
</evidence>
<feature type="compositionally biased region" description="Low complexity" evidence="1">
    <location>
        <begin position="100"/>
        <end position="120"/>
    </location>
</feature>
<comment type="caution">
    <text evidence="3">The sequence shown here is derived from an EMBL/GenBank/DDBJ whole genome shotgun (WGS) entry which is preliminary data.</text>
</comment>
<keyword evidence="2" id="KW-0472">Membrane</keyword>
<feature type="region of interest" description="Disordered" evidence="1">
    <location>
        <begin position="93"/>
        <end position="120"/>
    </location>
</feature>
<proteinExistence type="predicted"/>
<name>A0A917LYW8_9BACL</name>
<dbReference type="Proteomes" id="UP000600247">
    <property type="component" value="Unassembled WGS sequence"/>
</dbReference>
<evidence type="ECO:0000256" key="1">
    <source>
        <dbReference type="SAM" id="MobiDB-lite"/>
    </source>
</evidence>
<gene>
    <name evidence="3" type="ORF">GCM10010918_23430</name>
</gene>
<organism evidence="3 4">
    <name type="scientific">Paenibacillus radicis</name>
    <name type="common">ex Gao et al. 2016</name>
    <dbReference type="NCBI Taxonomy" id="1737354"/>
    <lineage>
        <taxon>Bacteria</taxon>
        <taxon>Bacillati</taxon>
        <taxon>Bacillota</taxon>
        <taxon>Bacilli</taxon>
        <taxon>Bacillales</taxon>
        <taxon>Paenibacillaceae</taxon>
        <taxon>Paenibacillus</taxon>
    </lineage>
</organism>
<protein>
    <submittedName>
        <fullName evidence="3">Uncharacterized protein</fullName>
    </submittedName>
</protein>
<keyword evidence="2" id="KW-0812">Transmembrane</keyword>
<keyword evidence="2" id="KW-1133">Transmembrane helix</keyword>
<reference evidence="3 4" key="1">
    <citation type="journal article" date="2014" name="Int. J. Syst. Evol. Microbiol.">
        <title>Complete genome sequence of Corynebacterium casei LMG S-19264T (=DSM 44701T), isolated from a smear-ripened cheese.</title>
        <authorList>
            <consortium name="US DOE Joint Genome Institute (JGI-PGF)"/>
            <person name="Walter F."/>
            <person name="Albersmeier A."/>
            <person name="Kalinowski J."/>
            <person name="Ruckert C."/>
        </authorList>
    </citation>
    <scope>NUCLEOTIDE SEQUENCE [LARGE SCALE GENOMIC DNA]</scope>
    <source>
        <strain evidence="3 4">CGMCC 1.15286</strain>
    </source>
</reference>
<feature type="transmembrane region" description="Helical" evidence="2">
    <location>
        <begin position="51"/>
        <end position="69"/>
    </location>
</feature>
<dbReference type="AlphaFoldDB" id="A0A917LYW8"/>
<dbReference type="EMBL" id="BMHY01000004">
    <property type="protein sequence ID" value="GGG67964.1"/>
    <property type="molecule type" value="Genomic_DNA"/>
</dbReference>
<evidence type="ECO:0000313" key="4">
    <source>
        <dbReference type="Proteomes" id="UP000600247"/>
    </source>
</evidence>
<dbReference type="RefSeq" id="WP_188889386.1">
    <property type="nucleotide sequence ID" value="NZ_BMHY01000004.1"/>
</dbReference>